<dbReference type="PROSITE" id="PS51257">
    <property type="entry name" value="PROKAR_LIPOPROTEIN"/>
    <property type="match status" value="1"/>
</dbReference>
<dbReference type="Proteomes" id="UP000249614">
    <property type="component" value="Unassembled WGS sequence"/>
</dbReference>
<keyword evidence="1" id="KW-0732">Signal</keyword>
<proteinExistence type="predicted"/>
<dbReference type="EMBL" id="LXXM01000183">
    <property type="protein sequence ID" value="PZS90655.1"/>
    <property type="molecule type" value="Genomic_DNA"/>
</dbReference>
<sequence length="289" mass="31152">MKTLLFPFAAALALAACSPSKIEFQIDNPTDTPLALSIDGKDLPVAAQGSRPISLAVGEHRLHTDKLGDVRFIVYVDGRGGLINPTLSEYVVAREIYVTDESKLKNFGTGKAGIELGGVDFEGPFEKHHELFIDKTWTYGVREPFPKEKVVAHVDSSGGQIVAKVFTAPDFIAYVEEGMGEPGAFKREQPAGYVAPAYSLEPAPASLPALVPAFETHAGPLREVYAHWLKATTADEQKALRKQDFAAQMAFTSATATLGSGLGREANEAYNDFVSQRSQLMGRSALVVP</sequence>
<evidence type="ECO:0000256" key="1">
    <source>
        <dbReference type="SAM" id="SignalP"/>
    </source>
</evidence>
<evidence type="ECO:0000313" key="3">
    <source>
        <dbReference type="Proteomes" id="UP000249614"/>
    </source>
</evidence>
<evidence type="ECO:0008006" key="4">
    <source>
        <dbReference type="Google" id="ProtNLM"/>
    </source>
</evidence>
<dbReference type="RefSeq" id="WP_106550365.1">
    <property type="nucleotide sequence ID" value="NZ_CP049956.1"/>
</dbReference>
<reference evidence="2 3" key="1">
    <citation type="submission" date="2016-05" db="EMBL/GenBank/DDBJ databases">
        <authorList>
            <person name="Lavstsen T."/>
            <person name="Jespersen J.S."/>
        </authorList>
    </citation>
    <scope>NUCLEOTIDE SEQUENCE [LARGE SCALE GENOMIC DNA]</scope>
    <source>
        <strain evidence="2 3">SM-5815</strain>
    </source>
</reference>
<feature type="signal peptide" evidence="1">
    <location>
        <begin position="1"/>
        <end position="15"/>
    </location>
</feature>
<name>A0A2W6J3F7_STEMA</name>
<protein>
    <recommendedName>
        <fullName evidence="4">Lipoprotein</fullName>
    </recommendedName>
</protein>
<dbReference type="AlphaFoldDB" id="A0A2W6J3F7"/>
<feature type="chain" id="PRO_5016458955" description="Lipoprotein" evidence="1">
    <location>
        <begin position="16"/>
        <end position="289"/>
    </location>
</feature>
<accession>A0A2W6J3F7</accession>
<gene>
    <name evidence="2" type="ORF">A7X83_10520</name>
</gene>
<comment type="caution">
    <text evidence="2">The sequence shown here is derived from an EMBL/GenBank/DDBJ whole genome shotgun (WGS) entry which is preliminary data.</text>
</comment>
<organism evidence="2 3">
    <name type="scientific">Stenotrophomonas maltophilia</name>
    <name type="common">Pseudomonas maltophilia</name>
    <name type="synonym">Xanthomonas maltophilia</name>
    <dbReference type="NCBI Taxonomy" id="40324"/>
    <lineage>
        <taxon>Bacteria</taxon>
        <taxon>Pseudomonadati</taxon>
        <taxon>Pseudomonadota</taxon>
        <taxon>Gammaproteobacteria</taxon>
        <taxon>Lysobacterales</taxon>
        <taxon>Lysobacteraceae</taxon>
        <taxon>Stenotrophomonas</taxon>
        <taxon>Stenotrophomonas maltophilia group</taxon>
    </lineage>
</organism>
<evidence type="ECO:0000313" key="2">
    <source>
        <dbReference type="EMBL" id="PZS90655.1"/>
    </source>
</evidence>